<protein>
    <submittedName>
        <fullName evidence="1">Uncharacterized protein</fullName>
    </submittedName>
</protein>
<keyword evidence="2" id="KW-1185">Reference proteome</keyword>
<dbReference type="AlphaFoldDB" id="A0A1X7FY09"/>
<dbReference type="EMBL" id="FXAF01000008">
    <property type="protein sequence ID" value="SMF60060.1"/>
    <property type="molecule type" value="Genomic_DNA"/>
</dbReference>
<sequence>MWRQPFGWLGAALIVTAGICAILAGSNYVRANLATCEALDRLLLRSGCVGKVHIPAFRPLDSSAIVPRDGTTAWLFGHSTILVSRSR</sequence>
<evidence type="ECO:0000313" key="2">
    <source>
        <dbReference type="Proteomes" id="UP000192903"/>
    </source>
</evidence>
<reference evidence="2" key="1">
    <citation type="submission" date="2017-04" db="EMBL/GenBank/DDBJ databases">
        <authorList>
            <person name="Varghese N."/>
            <person name="Submissions S."/>
        </authorList>
    </citation>
    <scope>NUCLEOTIDE SEQUENCE [LARGE SCALE GENOMIC DNA]</scope>
    <source>
        <strain evidence="2">B4P</strain>
    </source>
</reference>
<dbReference type="Proteomes" id="UP000192903">
    <property type="component" value="Unassembled WGS sequence"/>
</dbReference>
<accession>A0A1X7FY09</accession>
<organism evidence="1 2">
    <name type="scientific">Xaviernesmea oryzae</name>
    <dbReference type="NCBI Taxonomy" id="464029"/>
    <lineage>
        <taxon>Bacteria</taxon>
        <taxon>Pseudomonadati</taxon>
        <taxon>Pseudomonadota</taxon>
        <taxon>Alphaproteobacteria</taxon>
        <taxon>Hyphomicrobiales</taxon>
        <taxon>Rhizobiaceae</taxon>
        <taxon>Rhizobium/Agrobacterium group</taxon>
        <taxon>Xaviernesmea</taxon>
    </lineage>
</organism>
<proteinExistence type="predicted"/>
<evidence type="ECO:0000313" key="1">
    <source>
        <dbReference type="EMBL" id="SMF60060.1"/>
    </source>
</evidence>
<name>A0A1X7FY09_9HYPH</name>
<gene>
    <name evidence="1" type="ORF">SAMN02982989_1016</name>
</gene>